<keyword evidence="1" id="KW-0812">Transmembrane</keyword>
<feature type="transmembrane region" description="Helical" evidence="1">
    <location>
        <begin position="38"/>
        <end position="57"/>
    </location>
</feature>
<keyword evidence="3" id="KW-1185">Reference proteome</keyword>
<feature type="transmembrane region" description="Helical" evidence="1">
    <location>
        <begin position="300"/>
        <end position="318"/>
    </location>
</feature>
<sequence length="561" mass="63475">MKQVHVRVHCSNEEPARRLSLHDPEGSTVFVTVQRKLILAWCVVGLVPLILQARSFLKFVTPHKIMDSLVVPADAEAQTANMTELCPALGLQMSQVWWNIETTHYHEVEQGRLCHLVSPQFNSHGTYLIGSERTEAYYSVPESCANDSYPLSMYFYHGTIGFYSFFEEVEGTYCTKDHTMYGLIDQLGTYDINGSLLAKDAGSLAKRWSAWYATVGLVWIIYRFCVIRRSFIACIRYGRKCDQLGENLNRRAVMVFVHENLRLSAHGAANFHRMVILYLLIEGIMSDLFLLVATEGIFSWFQYISFGYNLSGVVLLCFELIDNMGRLQESARLAIKRLFFSYESAFVGELLGAIGQPYFLTSLCRSDLKKTGATARAVSYYFWGLVGHAIVVLTIIGFILLVRALRAVSFMRWKFGHVRAILMTPCSVDTTFAMRNKMMMLNGYCWDSGKLCYKPEALKAFGLLKMEEEDGSECIVLRKLNWFKVPAVDLVVIGSVSGQRVEPCEERPCTGVVSFFDRSLGGPLDQSIMRSILVRHRSSLSLKGLQSVTRSIREGRASFAR</sequence>
<keyword evidence="1" id="KW-1133">Transmembrane helix</keyword>
<organism evidence="2 3">
    <name type="scientific">Phytophthora sojae (strain P6497)</name>
    <name type="common">Soybean stem and root rot agent</name>
    <name type="synonym">Phytophthora megasperma f. sp. glycines</name>
    <dbReference type="NCBI Taxonomy" id="1094619"/>
    <lineage>
        <taxon>Eukaryota</taxon>
        <taxon>Sar</taxon>
        <taxon>Stramenopiles</taxon>
        <taxon>Oomycota</taxon>
        <taxon>Peronosporomycetes</taxon>
        <taxon>Peronosporales</taxon>
        <taxon>Peronosporaceae</taxon>
        <taxon>Phytophthora</taxon>
    </lineage>
</organism>
<dbReference type="KEGG" id="psoj:PHYSODRAFT_522408"/>
<dbReference type="GeneID" id="20660507"/>
<dbReference type="EMBL" id="JH159159">
    <property type="protein sequence ID" value="EGZ09797.1"/>
    <property type="molecule type" value="Genomic_DNA"/>
</dbReference>
<feature type="transmembrane region" description="Helical" evidence="1">
    <location>
        <begin position="339"/>
        <end position="360"/>
    </location>
</feature>
<evidence type="ECO:0000313" key="2">
    <source>
        <dbReference type="EMBL" id="EGZ09797.1"/>
    </source>
</evidence>
<accession>G5A548</accession>
<proteinExistence type="predicted"/>
<dbReference type="Proteomes" id="UP000002640">
    <property type="component" value="Unassembled WGS sequence"/>
</dbReference>
<keyword evidence="1" id="KW-0472">Membrane</keyword>
<protein>
    <submittedName>
        <fullName evidence="2">Uncharacterized protein</fullName>
    </submittedName>
</protein>
<dbReference type="AlphaFoldDB" id="G5A548"/>
<evidence type="ECO:0000313" key="3">
    <source>
        <dbReference type="Proteomes" id="UP000002640"/>
    </source>
</evidence>
<feature type="transmembrane region" description="Helical" evidence="1">
    <location>
        <begin position="380"/>
        <end position="402"/>
    </location>
</feature>
<gene>
    <name evidence="2" type="ORF">PHYSODRAFT_522408</name>
</gene>
<dbReference type="RefSeq" id="XP_009534658.1">
    <property type="nucleotide sequence ID" value="XM_009536363.1"/>
</dbReference>
<evidence type="ECO:0000256" key="1">
    <source>
        <dbReference type="SAM" id="Phobius"/>
    </source>
</evidence>
<reference evidence="2 3" key="1">
    <citation type="journal article" date="2006" name="Science">
        <title>Phytophthora genome sequences uncover evolutionary origins and mechanisms of pathogenesis.</title>
        <authorList>
            <person name="Tyler B.M."/>
            <person name="Tripathy S."/>
            <person name="Zhang X."/>
            <person name="Dehal P."/>
            <person name="Jiang R.H."/>
            <person name="Aerts A."/>
            <person name="Arredondo F.D."/>
            <person name="Baxter L."/>
            <person name="Bensasson D."/>
            <person name="Beynon J.L."/>
            <person name="Chapman J."/>
            <person name="Damasceno C.M."/>
            <person name="Dorrance A.E."/>
            <person name="Dou D."/>
            <person name="Dickerman A.W."/>
            <person name="Dubchak I.L."/>
            <person name="Garbelotto M."/>
            <person name="Gijzen M."/>
            <person name="Gordon S.G."/>
            <person name="Govers F."/>
            <person name="Grunwald N.J."/>
            <person name="Huang W."/>
            <person name="Ivors K.L."/>
            <person name="Jones R.W."/>
            <person name="Kamoun S."/>
            <person name="Krampis K."/>
            <person name="Lamour K.H."/>
            <person name="Lee M.K."/>
            <person name="McDonald W.H."/>
            <person name="Medina M."/>
            <person name="Meijer H.J."/>
            <person name="Nordberg E.K."/>
            <person name="Maclean D.J."/>
            <person name="Ospina-Giraldo M.D."/>
            <person name="Morris P.F."/>
            <person name="Phuntumart V."/>
            <person name="Putnam N.H."/>
            <person name="Rash S."/>
            <person name="Rose J.K."/>
            <person name="Sakihama Y."/>
            <person name="Salamov A.A."/>
            <person name="Savidor A."/>
            <person name="Scheuring C.F."/>
            <person name="Smith B.M."/>
            <person name="Sobral B.W."/>
            <person name="Terry A."/>
            <person name="Torto-Alalibo T.A."/>
            <person name="Win J."/>
            <person name="Xu Z."/>
            <person name="Zhang H."/>
            <person name="Grigoriev I.V."/>
            <person name="Rokhsar D.S."/>
            <person name="Boore J.L."/>
        </authorList>
    </citation>
    <scope>NUCLEOTIDE SEQUENCE [LARGE SCALE GENOMIC DNA]</scope>
    <source>
        <strain evidence="2 3">P6497</strain>
    </source>
</reference>
<dbReference type="InParanoid" id="G5A548"/>
<feature type="transmembrane region" description="Helical" evidence="1">
    <location>
        <begin position="275"/>
        <end position="294"/>
    </location>
</feature>
<name>G5A548_PHYSP</name>